<dbReference type="SMART" id="SM00382">
    <property type="entry name" value="AAA"/>
    <property type="match status" value="1"/>
</dbReference>
<dbReference type="InterPro" id="IPR017871">
    <property type="entry name" value="ABC_transporter-like_CS"/>
</dbReference>
<evidence type="ECO:0000259" key="6">
    <source>
        <dbReference type="PROSITE" id="PS50893"/>
    </source>
</evidence>
<evidence type="ECO:0000256" key="1">
    <source>
        <dbReference type="ARBA" id="ARBA00022448"/>
    </source>
</evidence>
<evidence type="ECO:0000313" key="8">
    <source>
        <dbReference type="Proteomes" id="UP001149821"/>
    </source>
</evidence>
<comment type="function">
    <text evidence="5">Part of the ABC transporter complex HmuTUV involved in hemin import. Responsible for energy coupling to the transport system.</text>
</comment>
<evidence type="ECO:0000256" key="2">
    <source>
        <dbReference type="ARBA" id="ARBA00022741"/>
    </source>
</evidence>
<dbReference type="Gene3D" id="3.40.50.300">
    <property type="entry name" value="P-loop containing nucleotide triphosphate hydrolases"/>
    <property type="match status" value="1"/>
</dbReference>
<keyword evidence="3 7" id="KW-0067">ATP-binding</keyword>
<dbReference type="Proteomes" id="UP001149821">
    <property type="component" value="Unassembled WGS sequence"/>
</dbReference>
<protein>
    <submittedName>
        <fullName evidence="7">ABC transporter ATP-binding protein</fullName>
    </submittedName>
</protein>
<evidence type="ECO:0000256" key="3">
    <source>
        <dbReference type="ARBA" id="ARBA00022840"/>
    </source>
</evidence>
<proteinExistence type="predicted"/>
<dbReference type="InterPro" id="IPR027417">
    <property type="entry name" value="P-loop_NTPase"/>
</dbReference>
<reference evidence="7" key="1">
    <citation type="submission" date="2021-12" db="EMBL/GenBank/DDBJ databases">
        <title>Enterovibrio ZSDZ35 sp. nov. and Enterovibrio ZSDZ42 sp. nov., isolated from coastal seawater in Qingdao.</title>
        <authorList>
            <person name="Zhang P."/>
        </authorList>
    </citation>
    <scope>NUCLEOTIDE SEQUENCE</scope>
    <source>
        <strain evidence="7">ZSDZ35</strain>
    </source>
</reference>
<keyword evidence="8" id="KW-1185">Reference proteome</keyword>
<dbReference type="RefSeq" id="WP_274140173.1">
    <property type="nucleotide sequence ID" value="NZ_JAJUBB010000002.1"/>
</dbReference>
<dbReference type="PANTHER" id="PTHR42794:SF1">
    <property type="entry name" value="HEMIN IMPORT ATP-BINDING PROTEIN HMUV"/>
    <property type="match status" value="1"/>
</dbReference>
<comment type="caution">
    <text evidence="7">The sequence shown here is derived from an EMBL/GenBank/DDBJ whole genome shotgun (WGS) entry which is preliminary data.</text>
</comment>
<dbReference type="SUPFAM" id="SSF52540">
    <property type="entry name" value="P-loop containing nucleoside triphosphate hydrolases"/>
    <property type="match status" value="1"/>
</dbReference>
<gene>
    <name evidence="7" type="ORF">LRP49_03225</name>
</gene>
<keyword evidence="1" id="KW-0813">Transport</keyword>
<evidence type="ECO:0000256" key="5">
    <source>
        <dbReference type="ARBA" id="ARBA00037066"/>
    </source>
</evidence>
<accession>A0ABT5QGU7</accession>
<evidence type="ECO:0000313" key="7">
    <source>
        <dbReference type="EMBL" id="MDD1780204.1"/>
    </source>
</evidence>
<dbReference type="EMBL" id="JAJUBB010000002">
    <property type="protein sequence ID" value="MDD1780204.1"/>
    <property type="molecule type" value="Genomic_DNA"/>
</dbReference>
<dbReference type="InterPro" id="IPR003439">
    <property type="entry name" value="ABC_transporter-like_ATP-bd"/>
</dbReference>
<dbReference type="PANTHER" id="PTHR42794">
    <property type="entry name" value="HEMIN IMPORT ATP-BINDING PROTEIN HMUV"/>
    <property type="match status" value="1"/>
</dbReference>
<feature type="domain" description="ABC transporter" evidence="6">
    <location>
        <begin position="9"/>
        <end position="240"/>
    </location>
</feature>
<sequence length="272" mass="29862">MKGSHPPIVEAVALEAKSSAGWRALSNATFTVNHGECVAIIGPNGCGKSSLLKVLTGEYHLEHGRLLIDGKPTDSLDRQQMAKKIAVVTQHEQVDPRLSVREYVALGRVPHTFCCSPEEHERAIQQALVDIRLTDKAKRYFGSLSGGEKQRASIARAFAQEPTLLLLDEPTNHLDPLARLEILALVKQKRIASIAVLHDLPLVTPFADKIILMSEQTIVISSSPNVVMQNRFITPVFGLRVIPLSHPLIENTIHHFEAESSHHTLSSIGALQ</sequence>
<dbReference type="InterPro" id="IPR003593">
    <property type="entry name" value="AAA+_ATPase"/>
</dbReference>
<keyword evidence="2" id="KW-0547">Nucleotide-binding</keyword>
<dbReference type="PROSITE" id="PS50893">
    <property type="entry name" value="ABC_TRANSPORTER_2"/>
    <property type="match status" value="1"/>
</dbReference>
<keyword evidence="4" id="KW-1278">Translocase</keyword>
<dbReference type="Pfam" id="PF00005">
    <property type="entry name" value="ABC_tran"/>
    <property type="match status" value="1"/>
</dbReference>
<name>A0ABT5QGU7_9GAMM</name>
<evidence type="ECO:0000256" key="4">
    <source>
        <dbReference type="ARBA" id="ARBA00022967"/>
    </source>
</evidence>
<dbReference type="PROSITE" id="PS00211">
    <property type="entry name" value="ABC_TRANSPORTER_1"/>
    <property type="match status" value="1"/>
</dbReference>
<organism evidence="7 8">
    <name type="scientific">Enterovibrio qingdaonensis</name>
    <dbReference type="NCBI Taxonomy" id="2899818"/>
    <lineage>
        <taxon>Bacteria</taxon>
        <taxon>Pseudomonadati</taxon>
        <taxon>Pseudomonadota</taxon>
        <taxon>Gammaproteobacteria</taxon>
        <taxon>Vibrionales</taxon>
        <taxon>Vibrionaceae</taxon>
        <taxon>Enterovibrio</taxon>
    </lineage>
</organism>
<dbReference type="GO" id="GO:0005524">
    <property type="term" value="F:ATP binding"/>
    <property type="evidence" value="ECO:0007669"/>
    <property type="project" value="UniProtKB-KW"/>
</dbReference>